<dbReference type="SMART" id="SM00382">
    <property type="entry name" value="AAA"/>
    <property type="match status" value="2"/>
</dbReference>
<proteinExistence type="predicted"/>
<name>A0ABT9SVU8_9GAMM</name>
<sequence>MTRSHMTMTYLTLDGVTCVLPDGRTLFSDLSESFDDRHTGLVGGNGVGKSVLARILAGRQEPVRGRCVRAASVHYLAQRVADDPDESVATLAGAGDMIAALERIEAGSTDQCDFDAVGDRWTVREQLRDALDAEGLAHVDARGPTHALSGGEAMRVALLGARLHAADYLILDEPSNHLDHEGRLALMQWLRGWQGGLLVVSHDRQLLGPMERIVELSSRGLRSYGGDYAFYEQVRREERQAAERALDARKTERKRGEQALREQQERQAQRQARGQRDASRANQAPILLGGRKSRSEGSAGKLKRQQEITRDTLSQRVAEAARQVESEAPLSVLAPNATHVARRRVALLERVELPFVRGAAGTADLVLMGGQRVGVVGSNGSGKSTLLQVLAGRVAPRGGHVDVPVPVAWLDQRLSTLDACRPVIDHMREANPAAAEDALRLRLALLGLDADKVAVPAAQLSGGERLKAALALALVADPPPQLLLLDEPGNHLDLASLEALETMLQQYEGSLVVVSHDEIFLDRLRLTDRLSPTPAGWRMTPW</sequence>
<dbReference type="PANTHER" id="PTHR19211">
    <property type="entry name" value="ATP-BINDING TRANSPORT PROTEIN-RELATED"/>
    <property type="match status" value="1"/>
</dbReference>
<dbReference type="InterPro" id="IPR027417">
    <property type="entry name" value="P-loop_NTPase"/>
</dbReference>
<dbReference type="PROSITE" id="PS50893">
    <property type="entry name" value="ABC_TRANSPORTER_2"/>
    <property type="match status" value="1"/>
</dbReference>
<comment type="caution">
    <text evidence="6">The sequence shown here is derived from an EMBL/GenBank/DDBJ whole genome shotgun (WGS) entry which is preliminary data.</text>
</comment>
<gene>
    <name evidence="6" type="ORF">J2T07_001301</name>
</gene>
<dbReference type="EMBL" id="JAUSSK010000002">
    <property type="protein sequence ID" value="MDQ0009124.1"/>
    <property type="molecule type" value="Genomic_DNA"/>
</dbReference>
<evidence type="ECO:0000256" key="1">
    <source>
        <dbReference type="ARBA" id="ARBA00022737"/>
    </source>
</evidence>
<dbReference type="Pfam" id="PF00005">
    <property type="entry name" value="ABC_tran"/>
    <property type="match status" value="2"/>
</dbReference>
<dbReference type="InterPro" id="IPR003593">
    <property type="entry name" value="AAA+_ATPase"/>
</dbReference>
<organism evidence="6 7">
    <name type="scientific">Luteibacter jiangsuensis</name>
    <dbReference type="NCBI Taxonomy" id="637577"/>
    <lineage>
        <taxon>Bacteria</taxon>
        <taxon>Pseudomonadati</taxon>
        <taxon>Pseudomonadota</taxon>
        <taxon>Gammaproteobacteria</taxon>
        <taxon>Lysobacterales</taxon>
        <taxon>Rhodanobacteraceae</taxon>
        <taxon>Luteibacter</taxon>
    </lineage>
</organism>
<feature type="compositionally biased region" description="Basic and acidic residues" evidence="4">
    <location>
        <begin position="242"/>
        <end position="279"/>
    </location>
</feature>
<reference evidence="6 7" key="1">
    <citation type="submission" date="2023-07" db="EMBL/GenBank/DDBJ databases">
        <title>Sorghum-associated microbial communities from plants grown in Nebraska, USA.</title>
        <authorList>
            <person name="Schachtman D."/>
        </authorList>
    </citation>
    <scope>NUCLEOTIDE SEQUENCE [LARGE SCALE GENOMIC DNA]</scope>
    <source>
        <strain evidence="6 7">CC60</strain>
    </source>
</reference>
<keyword evidence="1" id="KW-0677">Repeat</keyword>
<accession>A0ABT9SVU8</accession>
<dbReference type="SUPFAM" id="SSF52540">
    <property type="entry name" value="P-loop containing nucleoside triphosphate hydrolases"/>
    <property type="match status" value="2"/>
</dbReference>
<evidence type="ECO:0000259" key="5">
    <source>
        <dbReference type="PROSITE" id="PS50893"/>
    </source>
</evidence>
<evidence type="ECO:0000313" key="6">
    <source>
        <dbReference type="EMBL" id="MDQ0009124.1"/>
    </source>
</evidence>
<dbReference type="PANTHER" id="PTHR19211:SF6">
    <property type="entry name" value="BLL7188 PROTEIN"/>
    <property type="match status" value="1"/>
</dbReference>
<keyword evidence="2" id="KW-0547">Nucleotide-binding</keyword>
<dbReference type="Proteomes" id="UP001237737">
    <property type="component" value="Unassembled WGS sequence"/>
</dbReference>
<keyword evidence="7" id="KW-1185">Reference proteome</keyword>
<dbReference type="InterPro" id="IPR003439">
    <property type="entry name" value="ABC_transporter-like_ATP-bd"/>
</dbReference>
<evidence type="ECO:0000313" key="7">
    <source>
        <dbReference type="Proteomes" id="UP001237737"/>
    </source>
</evidence>
<feature type="domain" description="ABC transporter" evidence="5">
    <location>
        <begin position="11"/>
        <end position="243"/>
    </location>
</feature>
<evidence type="ECO:0000256" key="3">
    <source>
        <dbReference type="ARBA" id="ARBA00022840"/>
    </source>
</evidence>
<dbReference type="InterPro" id="IPR050611">
    <property type="entry name" value="ABCF"/>
</dbReference>
<evidence type="ECO:0000256" key="2">
    <source>
        <dbReference type="ARBA" id="ARBA00022741"/>
    </source>
</evidence>
<dbReference type="Gene3D" id="3.40.50.300">
    <property type="entry name" value="P-loop containing nucleotide triphosphate hydrolases"/>
    <property type="match status" value="2"/>
</dbReference>
<evidence type="ECO:0000256" key="4">
    <source>
        <dbReference type="SAM" id="MobiDB-lite"/>
    </source>
</evidence>
<keyword evidence="3" id="KW-0067">ATP-binding</keyword>
<protein>
    <submittedName>
        <fullName evidence="6">ATPase subunit of ABC transporter with duplicated ATPase domains</fullName>
    </submittedName>
</protein>
<feature type="region of interest" description="Disordered" evidence="4">
    <location>
        <begin position="242"/>
        <end position="314"/>
    </location>
</feature>